<dbReference type="AlphaFoldDB" id="A0A8X6MNJ9"/>
<gene>
    <name evidence="1" type="ORF">NPIL_186461</name>
</gene>
<evidence type="ECO:0000313" key="1">
    <source>
        <dbReference type="EMBL" id="GFS69695.1"/>
    </source>
</evidence>
<name>A0A8X6MNJ9_NEPPI</name>
<reference evidence="1" key="1">
    <citation type="submission" date="2020-08" db="EMBL/GenBank/DDBJ databases">
        <title>Multicomponent nature underlies the extraordinary mechanical properties of spider dragline silk.</title>
        <authorList>
            <person name="Kono N."/>
            <person name="Nakamura H."/>
            <person name="Mori M."/>
            <person name="Yoshida Y."/>
            <person name="Ohtoshi R."/>
            <person name="Malay A.D."/>
            <person name="Moran D.A.P."/>
            <person name="Tomita M."/>
            <person name="Numata K."/>
            <person name="Arakawa K."/>
        </authorList>
    </citation>
    <scope>NUCLEOTIDE SEQUENCE</scope>
</reference>
<evidence type="ECO:0000313" key="2">
    <source>
        <dbReference type="Proteomes" id="UP000887013"/>
    </source>
</evidence>
<comment type="caution">
    <text evidence="1">The sequence shown here is derived from an EMBL/GenBank/DDBJ whole genome shotgun (WGS) entry which is preliminary data.</text>
</comment>
<proteinExistence type="predicted"/>
<dbReference type="EMBL" id="BMAW01000572">
    <property type="protein sequence ID" value="GFS69695.1"/>
    <property type="molecule type" value="Genomic_DNA"/>
</dbReference>
<dbReference type="Proteomes" id="UP000887013">
    <property type="component" value="Unassembled WGS sequence"/>
</dbReference>
<keyword evidence="2" id="KW-1185">Reference proteome</keyword>
<sequence length="131" mass="14717">MCLNHQVSCSNKCRVRDSDRLRGLPWYEFFLLVKVSRRTSCHNSCISFCIAETGFMGVNETATVFGIPDTSCILSKIDAKFDHLSLYTDKICCICTGKGCSHKVRGNRSLILSPAKSFIRNKRCEGRTSPK</sequence>
<accession>A0A8X6MNJ9</accession>
<protein>
    <submittedName>
        <fullName evidence="1">Uncharacterized protein</fullName>
    </submittedName>
</protein>
<organism evidence="1 2">
    <name type="scientific">Nephila pilipes</name>
    <name type="common">Giant wood spider</name>
    <name type="synonym">Nephila maculata</name>
    <dbReference type="NCBI Taxonomy" id="299642"/>
    <lineage>
        <taxon>Eukaryota</taxon>
        <taxon>Metazoa</taxon>
        <taxon>Ecdysozoa</taxon>
        <taxon>Arthropoda</taxon>
        <taxon>Chelicerata</taxon>
        <taxon>Arachnida</taxon>
        <taxon>Araneae</taxon>
        <taxon>Araneomorphae</taxon>
        <taxon>Entelegynae</taxon>
        <taxon>Araneoidea</taxon>
        <taxon>Nephilidae</taxon>
        <taxon>Nephila</taxon>
    </lineage>
</organism>